<dbReference type="InterPro" id="IPR018391">
    <property type="entry name" value="PQQ_b-propeller_rpt"/>
</dbReference>
<feature type="region of interest" description="Disordered" evidence="5">
    <location>
        <begin position="410"/>
        <end position="437"/>
    </location>
</feature>
<dbReference type="GO" id="GO:0043165">
    <property type="term" value="P:Gram-negative-bacterium-type cell outer membrane assembly"/>
    <property type="evidence" value="ECO:0007669"/>
    <property type="project" value="UniProtKB-UniRule"/>
</dbReference>
<keyword evidence="4" id="KW-0564">Palmitate</keyword>
<comment type="similarity">
    <text evidence="4">Belongs to the BamB family.</text>
</comment>
<evidence type="ECO:0000256" key="2">
    <source>
        <dbReference type="ARBA" id="ARBA00023136"/>
    </source>
</evidence>
<dbReference type="OrthoDB" id="5173551at2"/>
<evidence type="ECO:0000313" key="8">
    <source>
        <dbReference type="EMBL" id="AWB68214.1"/>
    </source>
</evidence>
<comment type="subunit">
    <text evidence="4">Part of the Bam complex.</text>
</comment>
<dbReference type="Gene3D" id="2.130.10.10">
    <property type="entry name" value="YVTN repeat-like/Quinoprotein amine dehydrogenase"/>
    <property type="match status" value="1"/>
</dbReference>
<name>A0A2S0VVG2_9ALTE</name>
<dbReference type="SMART" id="SM00564">
    <property type="entry name" value="PQQ"/>
    <property type="match status" value="7"/>
</dbReference>
<dbReference type="NCBIfam" id="NF008351">
    <property type="entry name" value="PRK11138.1"/>
    <property type="match status" value="1"/>
</dbReference>
<feature type="domain" description="Pyrrolo-quinoline quinone repeat" evidence="7">
    <location>
        <begin position="79"/>
        <end position="326"/>
    </location>
</feature>
<evidence type="ECO:0000256" key="1">
    <source>
        <dbReference type="ARBA" id="ARBA00022729"/>
    </source>
</evidence>
<reference evidence="8 9" key="1">
    <citation type="submission" date="2018-01" db="EMBL/GenBank/DDBJ databases">
        <title>Genome sequence of a Cantenovulum-like bacteria.</title>
        <authorList>
            <person name="Tan W.R."/>
            <person name="Lau N.-S."/>
            <person name="Go F."/>
            <person name="Amirul A.-A.A."/>
        </authorList>
    </citation>
    <scope>NUCLEOTIDE SEQUENCE [LARGE SCALE GENOMIC DNA]</scope>
    <source>
        <strain evidence="8 9">CCB-QB4</strain>
    </source>
</reference>
<dbReference type="GO" id="GO:0051205">
    <property type="term" value="P:protein insertion into membrane"/>
    <property type="evidence" value="ECO:0007669"/>
    <property type="project" value="UniProtKB-UniRule"/>
</dbReference>
<accession>A0A2S0VVG2</accession>
<dbReference type="Pfam" id="PF13360">
    <property type="entry name" value="PQQ_2"/>
    <property type="match status" value="1"/>
</dbReference>
<dbReference type="PROSITE" id="PS51257">
    <property type="entry name" value="PROKAR_LIPOPROTEIN"/>
    <property type="match status" value="1"/>
</dbReference>
<dbReference type="InterPro" id="IPR017687">
    <property type="entry name" value="BamB"/>
</dbReference>
<dbReference type="EMBL" id="CP026604">
    <property type="protein sequence ID" value="AWB68214.1"/>
    <property type="molecule type" value="Genomic_DNA"/>
</dbReference>
<keyword evidence="3 4" id="KW-0998">Cell outer membrane</keyword>
<evidence type="ECO:0000256" key="3">
    <source>
        <dbReference type="ARBA" id="ARBA00023237"/>
    </source>
</evidence>
<evidence type="ECO:0000256" key="4">
    <source>
        <dbReference type="HAMAP-Rule" id="MF_00923"/>
    </source>
</evidence>
<keyword evidence="2 4" id="KW-0472">Membrane</keyword>
<feature type="compositionally biased region" description="Basic and acidic residues" evidence="5">
    <location>
        <begin position="420"/>
        <end position="437"/>
    </location>
</feature>
<dbReference type="InterPro" id="IPR002372">
    <property type="entry name" value="PQQ_rpt_dom"/>
</dbReference>
<evidence type="ECO:0000313" key="9">
    <source>
        <dbReference type="Proteomes" id="UP000244441"/>
    </source>
</evidence>
<keyword evidence="9" id="KW-1185">Reference proteome</keyword>
<dbReference type="HAMAP" id="MF_00923">
    <property type="entry name" value="OM_assembly_BamB"/>
    <property type="match status" value="1"/>
</dbReference>
<dbReference type="SUPFAM" id="SSF50998">
    <property type="entry name" value="Quinoprotein alcohol dehydrogenase-like"/>
    <property type="match status" value="1"/>
</dbReference>
<evidence type="ECO:0000259" key="7">
    <source>
        <dbReference type="Pfam" id="PF13360"/>
    </source>
</evidence>
<dbReference type="GO" id="GO:0009279">
    <property type="term" value="C:cell outer membrane"/>
    <property type="evidence" value="ECO:0007669"/>
    <property type="project" value="UniProtKB-SubCell"/>
</dbReference>
<dbReference type="Proteomes" id="UP000244441">
    <property type="component" value="Chromosome"/>
</dbReference>
<evidence type="ECO:0000256" key="5">
    <source>
        <dbReference type="SAM" id="MobiDB-lite"/>
    </source>
</evidence>
<dbReference type="PANTHER" id="PTHR34512">
    <property type="entry name" value="CELL SURFACE PROTEIN"/>
    <property type="match status" value="1"/>
</dbReference>
<evidence type="ECO:0000256" key="6">
    <source>
        <dbReference type="SAM" id="SignalP"/>
    </source>
</evidence>
<dbReference type="InterPro" id="IPR011047">
    <property type="entry name" value="Quinoprotein_ADH-like_sf"/>
</dbReference>
<feature type="signal peptide" evidence="6">
    <location>
        <begin position="1"/>
        <end position="26"/>
    </location>
</feature>
<comment type="function">
    <text evidence="4">Part of the outer membrane protein assembly complex, which is involved in assembly and insertion of beta-barrel proteins into the outer membrane.</text>
</comment>
<proteinExistence type="inferred from homology"/>
<dbReference type="InterPro" id="IPR015943">
    <property type="entry name" value="WD40/YVTN_repeat-like_dom_sf"/>
</dbReference>
<organism evidence="8 9">
    <name type="scientific">Saccharobesus litoralis</name>
    <dbReference type="NCBI Taxonomy" id="2172099"/>
    <lineage>
        <taxon>Bacteria</taxon>
        <taxon>Pseudomonadati</taxon>
        <taxon>Pseudomonadota</taxon>
        <taxon>Gammaproteobacteria</taxon>
        <taxon>Alteromonadales</taxon>
        <taxon>Alteromonadaceae</taxon>
        <taxon>Saccharobesus</taxon>
    </lineage>
</organism>
<dbReference type="NCBIfam" id="TIGR03300">
    <property type="entry name" value="assembly_YfgL"/>
    <property type="match status" value="1"/>
</dbReference>
<feature type="chain" id="PRO_5015790632" description="Outer membrane protein assembly factor BamB" evidence="6">
    <location>
        <begin position="27"/>
        <end position="437"/>
    </location>
</feature>
<dbReference type="KEGG" id="cate:C2869_18140"/>
<gene>
    <name evidence="4" type="primary">bamB</name>
    <name evidence="8" type="ORF">C2869_18140</name>
</gene>
<dbReference type="PANTHER" id="PTHR34512:SF30">
    <property type="entry name" value="OUTER MEMBRANE PROTEIN ASSEMBLY FACTOR BAMB"/>
    <property type="match status" value="1"/>
</dbReference>
<dbReference type="AlphaFoldDB" id="A0A2S0VVG2"/>
<comment type="subcellular location">
    <subcellularLocation>
        <location evidence="4">Cell outer membrane</location>
        <topology evidence="4">Lipid-anchor</topology>
    </subcellularLocation>
</comment>
<sequence length="437" mass="47674">MTLRLKLKSILLTAAVAMTLQGCSSSDDVASLPAPLPVVKNPQPVGQLWLSTDADGTDEFYSVLRPVVGYDKVFIASRSGDIYAYEKFSGDWVWASDIRKQQNSIWVTLGFDDEEIAKVAGGIVASYKKVFFGTENGEVIALDEATGKVVWRSKVKGEVLAKPAVDKGLVFVQTGSGLVYALDAETGEEKWMTESEVPVLTIRGTASPVYANGGVIVGGANGKVSVYLAETGQLAWEQAVAKPAGSTELERVVDVDATPIVLGSLIYSVSYGGKLTAMEMRNGRVVWDRDYSGFVDMVASGNELFVVDNQSNIYALDRRNGVEKWSSSELLNREITAPVIHEGKLAVGDFEGFIHWFNAETGKIEAQYLADIDGLNSSPYIERERLYVQGKSGKLSALVFAGAKITDEEGNEITPRRSRRNEEILPTKDQYDGHNRF</sequence>
<keyword evidence="4" id="KW-0449">Lipoprotein</keyword>
<keyword evidence="1 4" id="KW-0732">Signal</keyword>
<protein>
    <recommendedName>
        <fullName evidence="4">Outer membrane protein assembly factor BamB</fullName>
    </recommendedName>
</protein>
<dbReference type="RefSeq" id="WP_108604278.1">
    <property type="nucleotide sequence ID" value="NZ_CP026604.1"/>
</dbReference>